<comment type="cofactor">
    <cofactor evidence="1 8 9">
        <name>pyridoxal 5'-phosphate</name>
        <dbReference type="ChEBI" id="CHEBI:597326"/>
    </cofactor>
</comment>
<dbReference type="PANTHER" id="PTHR11773">
    <property type="entry name" value="GLYCINE DEHYDROGENASE, DECARBOXYLATING"/>
    <property type="match status" value="1"/>
</dbReference>
<evidence type="ECO:0000259" key="10">
    <source>
        <dbReference type="Pfam" id="PF02347"/>
    </source>
</evidence>
<dbReference type="FunFam" id="3.40.640.10:FF:000007">
    <property type="entry name" value="glycine dehydrogenase (Decarboxylating), mitochondrial"/>
    <property type="match status" value="1"/>
</dbReference>
<name>K2GMF7_9RHOB</name>
<dbReference type="InterPro" id="IPR015422">
    <property type="entry name" value="PyrdxlP-dep_Trfase_small"/>
</dbReference>
<evidence type="ECO:0000256" key="4">
    <source>
        <dbReference type="ARBA" id="ARBA00011690"/>
    </source>
</evidence>
<feature type="modified residue" description="N6-(pyridoxal phosphate)lysine" evidence="8 9">
    <location>
        <position position="697"/>
    </location>
</feature>
<dbReference type="AlphaFoldDB" id="K2GMF7"/>
<feature type="domain" description="Glycine cleavage system P-protein N-terminal" evidence="10">
    <location>
        <begin position="16"/>
        <end position="439"/>
    </location>
</feature>
<dbReference type="GO" id="GO:0030170">
    <property type="term" value="F:pyridoxal phosphate binding"/>
    <property type="evidence" value="ECO:0007669"/>
    <property type="project" value="TreeGrafter"/>
</dbReference>
<dbReference type="STRING" id="1231392.OCGS_1892"/>
<evidence type="ECO:0000256" key="7">
    <source>
        <dbReference type="ARBA" id="ARBA00049026"/>
    </source>
</evidence>
<dbReference type="Proteomes" id="UP000006765">
    <property type="component" value="Unassembled WGS sequence"/>
</dbReference>
<proteinExistence type="inferred from homology"/>
<dbReference type="eggNOG" id="COG0403">
    <property type="taxonomic scope" value="Bacteria"/>
</dbReference>
<dbReference type="NCBIfam" id="TIGR00461">
    <property type="entry name" value="gcvP"/>
    <property type="match status" value="1"/>
</dbReference>
<evidence type="ECO:0000259" key="11">
    <source>
        <dbReference type="Pfam" id="PF21478"/>
    </source>
</evidence>
<evidence type="ECO:0000256" key="5">
    <source>
        <dbReference type="ARBA" id="ARBA00022898"/>
    </source>
</evidence>
<dbReference type="InterPro" id="IPR003437">
    <property type="entry name" value="GcvP"/>
</dbReference>
<reference evidence="12 13" key="1">
    <citation type="journal article" date="2012" name="J. Bacteriol.">
        <title>Draft Genome Sequence of Oceaniovalibus guishaninsula JLT2003T.</title>
        <authorList>
            <person name="Tang K."/>
            <person name="Liu K."/>
            <person name="Jiao N."/>
        </authorList>
    </citation>
    <scope>NUCLEOTIDE SEQUENCE [LARGE SCALE GENOMIC DNA]</scope>
    <source>
        <strain evidence="12 13">JLT2003</strain>
    </source>
</reference>
<dbReference type="eggNOG" id="COG1003">
    <property type="taxonomic scope" value="Bacteria"/>
</dbReference>
<keyword evidence="5 8" id="KW-0663">Pyridoxal phosphate</keyword>
<gene>
    <name evidence="8" type="primary">gcvP</name>
    <name evidence="12" type="ORF">OCGS_1892</name>
</gene>
<dbReference type="SUPFAM" id="SSF53383">
    <property type="entry name" value="PLP-dependent transferases"/>
    <property type="match status" value="2"/>
</dbReference>
<organism evidence="12 13">
    <name type="scientific">Oceaniovalibus guishaninsula JLT2003</name>
    <dbReference type="NCBI Taxonomy" id="1231392"/>
    <lineage>
        <taxon>Bacteria</taxon>
        <taxon>Pseudomonadati</taxon>
        <taxon>Pseudomonadota</taxon>
        <taxon>Alphaproteobacteria</taxon>
        <taxon>Rhodobacterales</taxon>
        <taxon>Roseobacteraceae</taxon>
        <taxon>Oceaniovalibus</taxon>
    </lineage>
</organism>
<evidence type="ECO:0000256" key="9">
    <source>
        <dbReference type="PIRSR" id="PIRSR603437-50"/>
    </source>
</evidence>
<dbReference type="CDD" id="cd00613">
    <property type="entry name" value="GDC-P"/>
    <property type="match status" value="2"/>
</dbReference>
<dbReference type="GO" id="GO:0016594">
    <property type="term" value="F:glycine binding"/>
    <property type="evidence" value="ECO:0007669"/>
    <property type="project" value="TreeGrafter"/>
</dbReference>
<comment type="subunit">
    <text evidence="4 8">The glycine cleavage system is composed of four proteins: P, T, L and H.</text>
</comment>
<dbReference type="Gene3D" id="3.40.640.10">
    <property type="entry name" value="Type I PLP-dependent aspartate aminotransferase-like (Major domain)"/>
    <property type="match status" value="2"/>
</dbReference>
<dbReference type="Gene3D" id="3.90.1150.10">
    <property type="entry name" value="Aspartate Aminotransferase, domain 1"/>
    <property type="match status" value="2"/>
</dbReference>
<accession>K2GMF7</accession>
<evidence type="ECO:0000256" key="1">
    <source>
        <dbReference type="ARBA" id="ARBA00001933"/>
    </source>
</evidence>
<evidence type="ECO:0000313" key="12">
    <source>
        <dbReference type="EMBL" id="EKE43911.1"/>
    </source>
</evidence>
<dbReference type="InterPro" id="IPR020581">
    <property type="entry name" value="GDC_P"/>
</dbReference>
<evidence type="ECO:0000256" key="2">
    <source>
        <dbReference type="ARBA" id="ARBA00003788"/>
    </source>
</evidence>
<dbReference type="FunFam" id="3.40.640.10:FF:000005">
    <property type="entry name" value="Glycine dehydrogenase (decarboxylating), mitochondrial"/>
    <property type="match status" value="1"/>
</dbReference>
<protein>
    <recommendedName>
        <fullName evidence="8">Glycine dehydrogenase (decarboxylating)</fullName>
        <ecNumber evidence="8">1.4.4.2</ecNumber>
    </recommendedName>
    <alternativeName>
        <fullName evidence="8">Glycine cleavage system P-protein</fullName>
    </alternativeName>
    <alternativeName>
        <fullName evidence="8">Glycine decarboxylase</fullName>
    </alternativeName>
    <alternativeName>
        <fullName evidence="8">Glycine dehydrogenase (aminomethyl-transferring)</fullName>
    </alternativeName>
</protein>
<comment type="catalytic activity">
    <reaction evidence="7 8">
        <text>N(6)-[(R)-lipoyl]-L-lysyl-[glycine-cleavage complex H protein] + glycine + H(+) = N(6)-[(R)-S(8)-aminomethyldihydrolipoyl]-L-lysyl-[glycine-cleavage complex H protein] + CO2</text>
        <dbReference type="Rhea" id="RHEA:24304"/>
        <dbReference type="Rhea" id="RHEA-COMP:10494"/>
        <dbReference type="Rhea" id="RHEA-COMP:10495"/>
        <dbReference type="ChEBI" id="CHEBI:15378"/>
        <dbReference type="ChEBI" id="CHEBI:16526"/>
        <dbReference type="ChEBI" id="CHEBI:57305"/>
        <dbReference type="ChEBI" id="CHEBI:83099"/>
        <dbReference type="ChEBI" id="CHEBI:83143"/>
        <dbReference type="EC" id="1.4.4.2"/>
    </reaction>
</comment>
<dbReference type="OrthoDB" id="9801272at2"/>
<evidence type="ECO:0000256" key="8">
    <source>
        <dbReference type="HAMAP-Rule" id="MF_00711"/>
    </source>
</evidence>
<dbReference type="InterPro" id="IPR015424">
    <property type="entry name" value="PyrdxlP-dep_Trfase"/>
</dbReference>
<dbReference type="PANTHER" id="PTHR11773:SF1">
    <property type="entry name" value="GLYCINE DEHYDROGENASE (DECARBOXYLATING), MITOCHONDRIAL"/>
    <property type="match status" value="1"/>
</dbReference>
<dbReference type="GO" id="GO:0005829">
    <property type="term" value="C:cytosol"/>
    <property type="evidence" value="ECO:0007669"/>
    <property type="project" value="TreeGrafter"/>
</dbReference>
<keyword evidence="13" id="KW-1185">Reference proteome</keyword>
<dbReference type="HAMAP" id="MF_00711">
    <property type="entry name" value="GcvP"/>
    <property type="match status" value="1"/>
</dbReference>
<evidence type="ECO:0000256" key="3">
    <source>
        <dbReference type="ARBA" id="ARBA00010756"/>
    </source>
</evidence>
<comment type="similarity">
    <text evidence="3 8">Belongs to the GcvP family.</text>
</comment>
<dbReference type="Pfam" id="PF21478">
    <property type="entry name" value="GcvP2_C"/>
    <property type="match status" value="1"/>
</dbReference>
<dbReference type="PATRIC" id="fig|1231392.3.peg.1902"/>
<comment type="caution">
    <text evidence="12">The sequence shown here is derived from an EMBL/GenBank/DDBJ whole genome shotgun (WGS) entry which is preliminary data.</text>
</comment>
<evidence type="ECO:0000256" key="6">
    <source>
        <dbReference type="ARBA" id="ARBA00023002"/>
    </source>
</evidence>
<dbReference type="EC" id="1.4.4.2" evidence="8"/>
<dbReference type="GO" id="GO:0004375">
    <property type="term" value="F:glycine dehydrogenase (decarboxylating) activity"/>
    <property type="evidence" value="ECO:0007669"/>
    <property type="project" value="UniProtKB-EC"/>
</dbReference>
<dbReference type="Pfam" id="PF02347">
    <property type="entry name" value="GDC-P"/>
    <property type="match status" value="1"/>
</dbReference>
<sequence>MPFEPSDYQPYDFANRRHIGPSPSEMAAMCDVLGVPDLDTLIDETVPAAIRQQEPLEIGAPMSQSALLWHAGQVAKQNRVLESMIGQGYHGTVTPPAIQRNILENPAWYTAYTPYQPEISQGRLEALLNYQTMVCDLTGLDIANASLLDEATAAAEAVTMAQRTAKARAGAVFVDAECHPQNIDVIRTRCAPLGIEVIVGDPSEMDAGAVFAGVFQYPGTHGGLTDFTPQIAALHERGALGIVIADPLALTLLKEPGAMGADIAVGSTQRFGVPMGYGGPHAAYMACRDALKRAMPGRIVGVSVDARGNKAYRLALQTREQHIRREKATSNVCTAQALLAVMASFYAVFHGPEGLRAIAQGIHFKAVRVADVLRKAGFDVRPQAFFDTVTVDAGARRDAIFDAAADRGINLRRVGATRLGIAVDETTRDDTLERLFAAFGARDMAGEGGAAIPDGLLRRSDYLTHPVFHMNRAETEMMRYMRRLSDRDLALDRAMIPLGSCTMKLNAAVEMMPISWPEFSAIHPFAPADQTEGYARMLADLADKLCAITGYDAMSLQPNSGAQGEYAGLLTIRRYHATRGEGHRTVCLIPVNAHGTNPASAQMCGMKVVVVKCTERGDVDVEDFRAKAEAAGDDLAACMITYPSTHGVFEDTVREICAITHDHGGQVYLDGANLNAMVGLSKPGEIGSDVSHLNLHKTFCIPHGGGGPGMGPIGVKAHLAEHLPGYGENGGAVSGAPYGSASILPISWAYCLLMGGEGLTQATKVAILNANYIAARLEGAFPILYRGQNGRVAHECIIDVRPFEKSAGVTVDDIAKRLIDNGFHAPTMSWPVAGTLMVEPTESETKAELDRFCDAMLSIRAEIADIEAGRADRDNNPLKHAPHTVEDLVGDWHRPYSREVGCYPAGAFRVDKYWPPVNRVDNVFGDRNLVCTCPPVEAYQDAAE</sequence>
<dbReference type="EMBL" id="AMGO01000046">
    <property type="protein sequence ID" value="EKE43911.1"/>
    <property type="molecule type" value="Genomic_DNA"/>
</dbReference>
<dbReference type="InterPro" id="IPR049316">
    <property type="entry name" value="GDC-P_C"/>
</dbReference>
<comment type="function">
    <text evidence="2 8">The glycine cleavage system catalyzes the degradation of glycine. The P protein binds the alpha-amino group of glycine through its pyridoxal phosphate cofactor; CO(2) is released and the remaining methylamine moiety is then transferred to the lipoamide cofactor of the H protein.</text>
</comment>
<dbReference type="GO" id="GO:0019464">
    <property type="term" value="P:glycine decarboxylation via glycine cleavage system"/>
    <property type="evidence" value="ECO:0007669"/>
    <property type="project" value="UniProtKB-UniRule"/>
</dbReference>
<dbReference type="GO" id="GO:0005960">
    <property type="term" value="C:glycine cleavage complex"/>
    <property type="evidence" value="ECO:0007669"/>
    <property type="project" value="TreeGrafter"/>
</dbReference>
<dbReference type="InterPro" id="IPR015421">
    <property type="entry name" value="PyrdxlP-dep_Trfase_major"/>
</dbReference>
<feature type="domain" description="Glycine dehydrogenase C-terminal" evidence="11">
    <location>
        <begin position="762"/>
        <end position="883"/>
    </location>
</feature>
<evidence type="ECO:0000313" key="13">
    <source>
        <dbReference type="Proteomes" id="UP000006765"/>
    </source>
</evidence>
<dbReference type="FunFam" id="3.90.1150.10:FF:000007">
    <property type="entry name" value="Glycine dehydrogenase (decarboxylating), mitochondrial"/>
    <property type="match status" value="1"/>
</dbReference>
<keyword evidence="6 8" id="KW-0560">Oxidoreductase</keyword>
<dbReference type="InterPro" id="IPR049315">
    <property type="entry name" value="GDC-P_N"/>
</dbReference>
<dbReference type="RefSeq" id="WP_007427044.1">
    <property type="nucleotide sequence ID" value="NZ_AMGO01000046.1"/>
</dbReference>